<name>A0ACB0JXJ0_TRIPR</name>
<evidence type="ECO:0000313" key="1">
    <source>
        <dbReference type="EMBL" id="CAJ2649822.1"/>
    </source>
</evidence>
<organism evidence="1 2">
    <name type="scientific">Trifolium pratense</name>
    <name type="common">Red clover</name>
    <dbReference type="NCBI Taxonomy" id="57577"/>
    <lineage>
        <taxon>Eukaryota</taxon>
        <taxon>Viridiplantae</taxon>
        <taxon>Streptophyta</taxon>
        <taxon>Embryophyta</taxon>
        <taxon>Tracheophyta</taxon>
        <taxon>Spermatophyta</taxon>
        <taxon>Magnoliopsida</taxon>
        <taxon>eudicotyledons</taxon>
        <taxon>Gunneridae</taxon>
        <taxon>Pentapetalae</taxon>
        <taxon>rosids</taxon>
        <taxon>fabids</taxon>
        <taxon>Fabales</taxon>
        <taxon>Fabaceae</taxon>
        <taxon>Papilionoideae</taxon>
        <taxon>50 kb inversion clade</taxon>
        <taxon>NPAAA clade</taxon>
        <taxon>Hologalegina</taxon>
        <taxon>IRL clade</taxon>
        <taxon>Trifolieae</taxon>
        <taxon>Trifolium</taxon>
    </lineage>
</organism>
<keyword evidence="2" id="KW-1185">Reference proteome</keyword>
<comment type="caution">
    <text evidence="1">The sequence shown here is derived from an EMBL/GenBank/DDBJ whole genome shotgun (WGS) entry which is preliminary data.</text>
</comment>
<dbReference type="Proteomes" id="UP001177021">
    <property type="component" value="Unassembled WGS sequence"/>
</dbReference>
<reference evidence="1" key="1">
    <citation type="submission" date="2023-10" db="EMBL/GenBank/DDBJ databases">
        <authorList>
            <person name="Rodriguez Cubillos JULIANA M."/>
            <person name="De Vega J."/>
        </authorList>
    </citation>
    <scope>NUCLEOTIDE SEQUENCE</scope>
</reference>
<accession>A0ACB0JXJ0</accession>
<sequence length="146" mass="17461">MRPPLSKIDYEVGDKIEVCSKEEGFIGSYYEATIAACLENKKYVVCYKTLLEDDESGPLKETLFPKDIRPIPPRVRNYHRFQLNHKVDVFYNDGWWLGIITSKKTLMRKRYYFRVYFTTLGRMMYCHCSRIRVHHELIYGDWISES</sequence>
<gene>
    <name evidence="1" type="ORF">MILVUS5_LOCUS17829</name>
</gene>
<dbReference type="EMBL" id="CASHSV030000109">
    <property type="protein sequence ID" value="CAJ2649822.1"/>
    <property type="molecule type" value="Genomic_DNA"/>
</dbReference>
<evidence type="ECO:0000313" key="2">
    <source>
        <dbReference type="Proteomes" id="UP001177021"/>
    </source>
</evidence>
<protein>
    <submittedName>
        <fullName evidence="1">Uncharacterized protein</fullName>
    </submittedName>
</protein>
<proteinExistence type="predicted"/>